<dbReference type="AlphaFoldDB" id="A0A1Y2A3V2"/>
<evidence type="ECO:0000256" key="2">
    <source>
        <dbReference type="ARBA" id="ARBA00022801"/>
    </source>
</evidence>
<protein>
    <recommendedName>
        <fullName evidence="3">Purple acid phosphatase</fullName>
        <ecNumber evidence="3">3.1.3.2</ecNumber>
    </recommendedName>
</protein>
<dbReference type="InterPro" id="IPR015914">
    <property type="entry name" value="PAPs_N"/>
</dbReference>
<evidence type="ECO:0000313" key="5">
    <source>
        <dbReference type="EMBL" id="ORY17201.1"/>
    </source>
</evidence>
<dbReference type="SUPFAM" id="SSF49363">
    <property type="entry name" value="Purple acid phosphatase, N-terminal domain"/>
    <property type="match status" value="1"/>
</dbReference>
<dbReference type="PANTHER" id="PTHR22953">
    <property type="entry name" value="ACID PHOSPHATASE RELATED"/>
    <property type="match status" value="1"/>
</dbReference>
<comment type="caution">
    <text evidence="5">The sequence shown here is derived from an EMBL/GenBank/DDBJ whole genome shotgun (WGS) entry which is preliminary data.</text>
</comment>
<dbReference type="PANTHER" id="PTHR22953:SF153">
    <property type="entry name" value="PURPLE ACID PHOSPHATASE"/>
    <property type="match status" value="1"/>
</dbReference>
<comment type="catalytic activity">
    <reaction evidence="3">
        <text>a phosphate monoester + H2O = an alcohol + phosphate</text>
        <dbReference type="Rhea" id="RHEA:15017"/>
        <dbReference type="ChEBI" id="CHEBI:15377"/>
        <dbReference type="ChEBI" id="CHEBI:30879"/>
        <dbReference type="ChEBI" id="CHEBI:43474"/>
        <dbReference type="ChEBI" id="CHEBI:67140"/>
        <dbReference type="EC" id="3.1.3.2"/>
    </reaction>
</comment>
<dbReference type="Pfam" id="PF16656">
    <property type="entry name" value="Pur_ac_phosph_N"/>
    <property type="match status" value="1"/>
</dbReference>
<evidence type="ECO:0000256" key="3">
    <source>
        <dbReference type="RuleBase" id="RU361203"/>
    </source>
</evidence>
<keyword evidence="2 3" id="KW-0378">Hydrolase</keyword>
<keyword evidence="6" id="KW-1185">Reference proteome</keyword>
<dbReference type="SUPFAM" id="SSF56300">
    <property type="entry name" value="Metallo-dependent phosphatases"/>
    <property type="match status" value="1"/>
</dbReference>
<sequence length="493" mass="57615">MDGSWGYENGVKCGIRSQRYNWNLRDKYNETREEWEAFKIKWDKEYKNNFERIALIPGDDETQLNFGWESITDIEPVIRISSREDMKNYKDFTGKTEYYREFYGMNYYSNQVTVTNLKPNSIYYYQRQLNGKWEDPVQFNTYDTNNFKFAFVGDPQIGGSNERLAYKSNLLMGGSDGMRNDAFNWNVTVNSFFKQTELMPSLLLSAGDQVDFVGDDLDLEQQYSAYLLPELMKSLPVAPTLGNHEKYSNSFRRHFNVPNPYIPNKLKDMSNDNIYPISSYNYFFKYNNVLVVVLESNRNSCLDCEMVISNAVNKYPEADWRIALFHHDLYGNGKTHSQGIEDSLRLRSCLTGLFDIYKFDLVINGHDHVHTTTKFISYNNKNNNDYNISNIQKNVKNENPKGTFFITANCSTGSKFLDFEEKSINYVFNYTQTFTSSFGTLEFENNDDKVKLTINFLEVDTHNLIDGPYIFEKDKGSNNKAQYDDSVNYHYIL</sequence>
<gene>
    <name evidence="5" type="ORF">LY90DRAFT_517642</name>
</gene>
<organism evidence="5 6">
    <name type="scientific">Neocallimastix californiae</name>
    <dbReference type="NCBI Taxonomy" id="1754190"/>
    <lineage>
        <taxon>Eukaryota</taxon>
        <taxon>Fungi</taxon>
        <taxon>Fungi incertae sedis</taxon>
        <taxon>Chytridiomycota</taxon>
        <taxon>Chytridiomycota incertae sedis</taxon>
        <taxon>Neocallimastigomycetes</taxon>
        <taxon>Neocallimastigales</taxon>
        <taxon>Neocallimastigaceae</taxon>
        <taxon>Neocallimastix</taxon>
    </lineage>
</organism>
<accession>A0A1Y2A3V2</accession>
<reference evidence="5 6" key="1">
    <citation type="submission" date="2016-08" db="EMBL/GenBank/DDBJ databases">
        <title>A Parts List for Fungal Cellulosomes Revealed by Comparative Genomics.</title>
        <authorList>
            <consortium name="DOE Joint Genome Institute"/>
            <person name="Haitjema C.H."/>
            <person name="Gilmore S.P."/>
            <person name="Henske J.K."/>
            <person name="Solomon K.V."/>
            <person name="De Groot R."/>
            <person name="Kuo A."/>
            <person name="Mondo S.J."/>
            <person name="Salamov A.A."/>
            <person name="Labutti K."/>
            <person name="Zhao Z."/>
            <person name="Chiniquy J."/>
            <person name="Barry K."/>
            <person name="Brewer H.M."/>
            <person name="Purvine S.O."/>
            <person name="Wright A.T."/>
            <person name="Boxma B."/>
            <person name="Van Alen T."/>
            <person name="Hackstein J.H."/>
            <person name="Baker S.E."/>
            <person name="Grigoriev I.V."/>
            <person name="O'Malley M.A."/>
        </authorList>
    </citation>
    <scope>NUCLEOTIDE SEQUENCE [LARGE SCALE GENOMIC DNA]</scope>
    <source>
        <strain evidence="5 6">G1</strain>
    </source>
</reference>
<proteinExistence type="inferred from homology"/>
<evidence type="ECO:0000259" key="4">
    <source>
        <dbReference type="PROSITE" id="PS51763"/>
    </source>
</evidence>
<dbReference type="InterPro" id="IPR039331">
    <property type="entry name" value="PAPs-like"/>
</dbReference>
<evidence type="ECO:0000256" key="1">
    <source>
        <dbReference type="ARBA" id="ARBA00022729"/>
    </source>
</evidence>
<dbReference type="Gene3D" id="3.60.21.10">
    <property type="match status" value="1"/>
</dbReference>
<feature type="domain" description="CBM10" evidence="4">
    <location>
        <begin position="1"/>
        <end position="16"/>
    </location>
</feature>
<dbReference type="Proteomes" id="UP000193920">
    <property type="component" value="Unassembled WGS sequence"/>
</dbReference>
<dbReference type="Pfam" id="PF00149">
    <property type="entry name" value="Metallophos"/>
    <property type="match status" value="1"/>
</dbReference>
<dbReference type="OrthoDB" id="2140755at2759"/>
<dbReference type="InterPro" id="IPR002883">
    <property type="entry name" value="CBM10/Dockerin_dom"/>
</dbReference>
<dbReference type="InterPro" id="IPR008963">
    <property type="entry name" value="Purple_acid_Pase-like_N"/>
</dbReference>
<dbReference type="EC" id="3.1.3.2" evidence="3"/>
<dbReference type="InterPro" id="IPR004843">
    <property type="entry name" value="Calcineurin-like_PHP"/>
</dbReference>
<comment type="similarity">
    <text evidence="3">Belongs to the metallophosphoesterase superfamily. Purple acid phosphatase family.</text>
</comment>
<name>A0A1Y2A3V2_9FUNG</name>
<dbReference type="GO" id="GO:0003993">
    <property type="term" value="F:acid phosphatase activity"/>
    <property type="evidence" value="ECO:0007669"/>
    <property type="project" value="UniProtKB-EC"/>
</dbReference>
<evidence type="ECO:0000313" key="6">
    <source>
        <dbReference type="Proteomes" id="UP000193920"/>
    </source>
</evidence>
<dbReference type="EMBL" id="MCOG01000328">
    <property type="protein sequence ID" value="ORY17201.1"/>
    <property type="molecule type" value="Genomic_DNA"/>
</dbReference>
<dbReference type="GO" id="GO:0046872">
    <property type="term" value="F:metal ion binding"/>
    <property type="evidence" value="ECO:0007669"/>
    <property type="project" value="InterPro"/>
</dbReference>
<keyword evidence="1" id="KW-0732">Signal</keyword>
<dbReference type="PROSITE" id="PS51763">
    <property type="entry name" value="CBM10"/>
    <property type="match status" value="1"/>
</dbReference>
<dbReference type="Gene3D" id="2.60.40.380">
    <property type="entry name" value="Purple acid phosphatase-like, N-terminal"/>
    <property type="match status" value="1"/>
</dbReference>
<dbReference type="InterPro" id="IPR029052">
    <property type="entry name" value="Metallo-depent_PP-like"/>
</dbReference>